<dbReference type="Proteomes" id="UP000324022">
    <property type="component" value="Unassembled WGS sequence"/>
</dbReference>
<keyword evidence="3" id="KW-1185">Reference proteome</keyword>
<feature type="signal peptide" evidence="1">
    <location>
        <begin position="1"/>
        <end position="25"/>
    </location>
</feature>
<organism evidence="2 3">
    <name type="scientific">Ustilago trichophora</name>
    <dbReference type="NCBI Taxonomy" id="86804"/>
    <lineage>
        <taxon>Eukaryota</taxon>
        <taxon>Fungi</taxon>
        <taxon>Dikarya</taxon>
        <taxon>Basidiomycota</taxon>
        <taxon>Ustilaginomycotina</taxon>
        <taxon>Ustilaginomycetes</taxon>
        <taxon>Ustilaginales</taxon>
        <taxon>Ustilaginaceae</taxon>
        <taxon>Ustilago</taxon>
    </lineage>
</organism>
<dbReference type="EMBL" id="OOIN01000011">
    <property type="protein sequence ID" value="SPO25475.1"/>
    <property type="molecule type" value="Genomic_DNA"/>
</dbReference>
<gene>
    <name evidence="2" type="ORF">UTRI_10107</name>
</gene>
<reference evidence="2 3" key="1">
    <citation type="submission" date="2018-03" db="EMBL/GenBank/DDBJ databases">
        <authorList>
            <person name="Guldener U."/>
        </authorList>
    </citation>
    <scope>NUCLEOTIDE SEQUENCE [LARGE SCALE GENOMIC DNA]</scope>
    <source>
        <strain evidence="2 3">NBRC100155</strain>
    </source>
</reference>
<keyword evidence="1" id="KW-0732">Signal</keyword>
<proteinExistence type="predicted"/>
<dbReference type="AlphaFoldDB" id="A0A5C3E5V6"/>
<sequence>MPVNCTVRMSHSFSLLLYTFIQLQAHGSPGPLFPKSILNPRQDDGRLDWQSRLRDSLGQVEREKEGNYWLQAGLSHPGLHERTHSPTKVRMQRAAPTLKYTCGWQVCKCSLSTGQLVPAYAQIQMHQFRATPVTASQRPLFSIRVLQDAEDSLIARLAPSFLQLLACTSYHWFTGSDCQLSTAAMEVGLID</sequence>
<protein>
    <submittedName>
        <fullName evidence="2">Uncharacterized protein</fullName>
    </submittedName>
</protein>
<evidence type="ECO:0000256" key="1">
    <source>
        <dbReference type="SAM" id="SignalP"/>
    </source>
</evidence>
<feature type="chain" id="PRO_5022955809" evidence="1">
    <location>
        <begin position="26"/>
        <end position="191"/>
    </location>
</feature>
<accession>A0A5C3E5V6</accession>
<evidence type="ECO:0000313" key="2">
    <source>
        <dbReference type="EMBL" id="SPO25475.1"/>
    </source>
</evidence>
<name>A0A5C3E5V6_9BASI</name>
<evidence type="ECO:0000313" key="3">
    <source>
        <dbReference type="Proteomes" id="UP000324022"/>
    </source>
</evidence>